<dbReference type="PANTHER" id="PTHR28112:SF1">
    <property type="entry name" value="SRP-INDEPENDENT TARGETING PROTEIN 3"/>
    <property type="match status" value="1"/>
</dbReference>
<organism evidence="2 3">
    <name type="scientific">Crepidotus variabilis</name>
    <dbReference type="NCBI Taxonomy" id="179855"/>
    <lineage>
        <taxon>Eukaryota</taxon>
        <taxon>Fungi</taxon>
        <taxon>Dikarya</taxon>
        <taxon>Basidiomycota</taxon>
        <taxon>Agaricomycotina</taxon>
        <taxon>Agaricomycetes</taxon>
        <taxon>Agaricomycetidae</taxon>
        <taxon>Agaricales</taxon>
        <taxon>Agaricineae</taxon>
        <taxon>Crepidotaceae</taxon>
        <taxon>Crepidotus</taxon>
    </lineage>
</organism>
<dbReference type="AlphaFoldDB" id="A0A9P6E4J9"/>
<dbReference type="GO" id="GO:0005739">
    <property type="term" value="C:mitochondrion"/>
    <property type="evidence" value="ECO:0007669"/>
    <property type="project" value="TreeGrafter"/>
</dbReference>
<evidence type="ECO:0000313" key="2">
    <source>
        <dbReference type="EMBL" id="KAF9522446.1"/>
    </source>
</evidence>
<dbReference type="GO" id="GO:0045047">
    <property type="term" value="P:protein targeting to ER"/>
    <property type="evidence" value="ECO:0007669"/>
    <property type="project" value="InterPro"/>
</dbReference>
<dbReference type="EMBL" id="MU157945">
    <property type="protein sequence ID" value="KAF9522446.1"/>
    <property type="molecule type" value="Genomic_DNA"/>
</dbReference>
<feature type="transmembrane region" description="Helical" evidence="1">
    <location>
        <begin position="81"/>
        <end position="99"/>
    </location>
</feature>
<feature type="transmembrane region" description="Helical" evidence="1">
    <location>
        <begin position="20"/>
        <end position="40"/>
    </location>
</feature>
<keyword evidence="1" id="KW-1133">Transmembrane helix</keyword>
<evidence type="ECO:0000256" key="1">
    <source>
        <dbReference type="SAM" id="Phobius"/>
    </source>
</evidence>
<proteinExistence type="predicted"/>
<gene>
    <name evidence="2" type="ORF">CPB83DRAFT_864420</name>
</gene>
<keyword evidence="3" id="KW-1185">Reference proteome</keyword>
<sequence length="171" mass="19150">MQLARKIPFDDPEVLNYVRIAYTISQVVVLGVYYYVSLAVKRKNDQTVLKYVEPSQPMSAEPGQLVTTTYRDYDLSETSKLLRSAYMGIAMMGVMHFYFKFTQPLFIQSLMTLKTVYDAKPVQIYLFGKEATGDLKRPFKSASMFGGAATGPASDAAAIAEAEKRVGKKEE</sequence>
<evidence type="ECO:0000313" key="3">
    <source>
        <dbReference type="Proteomes" id="UP000807306"/>
    </source>
</evidence>
<dbReference type="GO" id="GO:0005783">
    <property type="term" value="C:endoplasmic reticulum"/>
    <property type="evidence" value="ECO:0007669"/>
    <property type="project" value="InterPro"/>
</dbReference>
<comment type="caution">
    <text evidence="2">The sequence shown here is derived from an EMBL/GenBank/DDBJ whole genome shotgun (WGS) entry which is preliminary data.</text>
</comment>
<accession>A0A9P6E4J9</accession>
<dbReference type="InterPro" id="IPR012098">
    <property type="entry name" value="SND3_fun"/>
</dbReference>
<reference evidence="2" key="1">
    <citation type="submission" date="2020-11" db="EMBL/GenBank/DDBJ databases">
        <authorList>
            <consortium name="DOE Joint Genome Institute"/>
            <person name="Ahrendt S."/>
            <person name="Riley R."/>
            <person name="Andreopoulos W."/>
            <person name="Labutti K."/>
            <person name="Pangilinan J."/>
            <person name="Ruiz-Duenas F.J."/>
            <person name="Barrasa J.M."/>
            <person name="Sanchez-Garcia M."/>
            <person name="Camarero S."/>
            <person name="Miyauchi S."/>
            <person name="Serrano A."/>
            <person name="Linde D."/>
            <person name="Babiker R."/>
            <person name="Drula E."/>
            <person name="Ayuso-Fernandez I."/>
            <person name="Pacheco R."/>
            <person name="Padilla G."/>
            <person name="Ferreira P."/>
            <person name="Barriuso J."/>
            <person name="Kellner H."/>
            <person name="Castanera R."/>
            <person name="Alfaro M."/>
            <person name="Ramirez L."/>
            <person name="Pisabarro A.G."/>
            <person name="Kuo A."/>
            <person name="Tritt A."/>
            <person name="Lipzen A."/>
            <person name="He G."/>
            <person name="Yan M."/>
            <person name="Ng V."/>
            <person name="Cullen D."/>
            <person name="Martin F."/>
            <person name="Rosso M.-N."/>
            <person name="Henrissat B."/>
            <person name="Hibbett D."/>
            <person name="Martinez A.T."/>
            <person name="Grigoriev I.V."/>
        </authorList>
    </citation>
    <scope>NUCLEOTIDE SEQUENCE</scope>
    <source>
        <strain evidence="2">CBS 506.95</strain>
    </source>
</reference>
<dbReference type="PIRSF" id="PIRSF008756">
    <property type="entry name" value="P_tr_PHO88"/>
    <property type="match status" value="1"/>
</dbReference>
<protein>
    <submittedName>
        <fullName evidence="2">Inorganic phosphate transporter Pho88</fullName>
    </submittedName>
</protein>
<keyword evidence="1" id="KW-0812">Transmembrane</keyword>
<dbReference type="Pfam" id="PF10032">
    <property type="entry name" value="Pho88"/>
    <property type="match status" value="1"/>
</dbReference>
<name>A0A9P6E4J9_9AGAR</name>
<dbReference type="Proteomes" id="UP000807306">
    <property type="component" value="Unassembled WGS sequence"/>
</dbReference>
<keyword evidence="1" id="KW-0472">Membrane</keyword>
<dbReference type="PANTHER" id="PTHR28112">
    <property type="entry name" value="SRP-INDEPENDENT TARGETING PROTEIN 3"/>
    <property type="match status" value="1"/>
</dbReference>
<dbReference type="OrthoDB" id="18139at2759"/>